<dbReference type="PROSITE" id="PS50850">
    <property type="entry name" value="MFS"/>
    <property type="match status" value="1"/>
</dbReference>
<organism evidence="7 8">
    <name type="scientific">Thermophilibacter gallinarum</name>
    <dbReference type="NCBI Taxonomy" id="2779357"/>
    <lineage>
        <taxon>Bacteria</taxon>
        <taxon>Bacillati</taxon>
        <taxon>Actinomycetota</taxon>
        <taxon>Coriobacteriia</taxon>
        <taxon>Coriobacteriales</taxon>
        <taxon>Atopobiaceae</taxon>
        <taxon>Thermophilibacter</taxon>
    </lineage>
</organism>
<feature type="domain" description="Major facilitator superfamily (MFS) profile" evidence="6">
    <location>
        <begin position="7"/>
        <end position="399"/>
    </location>
</feature>
<evidence type="ECO:0000313" key="8">
    <source>
        <dbReference type="Proteomes" id="UP001194273"/>
    </source>
</evidence>
<feature type="transmembrane region" description="Helical" evidence="5">
    <location>
        <begin position="169"/>
        <end position="191"/>
    </location>
</feature>
<dbReference type="PANTHER" id="PTHR23530">
    <property type="entry name" value="TRANSPORT PROTEIN-RELATED"/>
    <property type="match status" value="1"/>
</dbReference>
<dbReference type="InterPro" id="IPR020846">
    <property type="entry name" value="MFS_dom"/>
</dbReference>
<gene>
    <name evidence="7" type="ORF">INF26_02145</name>
</gene>
<dbReference type="InterPro" id="IPR053160">
    <property type="entry name" value="MFS_DHA3_Transporter"/>
</dbReference>
<feature type="transmembrane region" description="Helical" evidence="5">
    <location>
        <begin position="73"/>
        <end position="99"/>
    </location>
</feature>
<dbReference type="SUPFAM" id="SSF103473">
    <property type="entry name" value="MFS general substrate transporter"/>
    <property type="match status" value="1"/>
</dbReference>
<feature type="transmembrane region" description="Helical" evidence="5">
    <location>
        <begin position="222"/>
        <end position="245"/>
    </location>
</feature>
<feature type="transmembrane region" description="Helical" evidence="5">
    <location>
        <begin position="293"/>
        <end position="326"/>
    </location>
</feature>
<evidence type="ECO:0000256" key="5">
    <source>
        <dbReference type="SAM" id="Phobius"/>
    </source>
</evidence>
<dbReference type="RefSeq" id="WP_193529082.1">
    <property type="nucleotide sequence ID" value="NZ_JADCJZ010000001.1"/>
</dbReference>
<evidence type="ECO:0000256" key="3">
    <source>
        <dbReference type="ARBA" id="ARBA00022989"/>
    </source>
</evidence>
<keyword evidence="8" id="KW-1185">Reference proteome</keyword>
<feature type="transmembrane region" description="Helical" evidence="5">
    <location>
        <begin position="12"/>
        <end position="35"/>
    </location>
</feature>
<evidence type="ECO:0000256" key="1">
    <source>
        <dbReference type="ARBA" id="ARBA00004651"/>
    </source>
</evidence>
<dbReference type="InterPro" id="IPR036259">
    <property type="entry name" value="MFS_trans_sf"/>
</dbReference>
<keyword evidence="2 5" id="KW-0812">Transmembrane</keyword>
<reference evidence="7 8" key="1">
    <citation type="submission" date="2020-10" db="EMBL/GenBank/DDBJ databases">
        <title>ChiBAC.</title>
        <authorList>
            <person name="Zenner C."/>
            <person name="Hitch T.C.A."/>
            <person name="Clavel T."/>
        </authorList>
    </citation>
    <scope>NUCLEOTIDE SEQUENCE [LARGE SCALE GENOMIC DNA]</scope>
    <source>
        <strain evidence="7 8">DSM 107455</strain>
    </source>
</reference>
<proteinExistence type="predicted"/>
<feature type="transmembrane region" description="Helical" evidence="5">
    <location>
        <begin position="41"/>
        <end position="61"/>
    </location>
</feature>
<name>A0ABR9QRG3_9ACTN</name>
<sequence>MEKNRVLPVSHAIVFLLIHLGTGLAAPVLSLMLLARGATLATLPFVVGVTTVVTCLLEVPSGIAADVLGRRRVFALSMALQVATYVVLLATPSLAVVAVSGLLRGLALAARTGTLEAVELDRVVAGHPEAAGRLAALDALNGRLALLESAGVGAGAIAGGVLAMLDPSYVLLIGCIIASGAAALAGGLALFPPDERSSVPVCERLRSTLADMRATLARPGDIRLVLAASASAGVVMVVVETYWQLAFESLVGEGGTWLLGFVNCAGMGAAALGSAAAMRWGSAASGAHGRRGLYLALQAAAIVCLALFSAAASVPVFVAVYVALYLALGARSVIEQTVLHNAVPSRERSGMASVQSIALRAGGLAGSAASGPAVAALTLAGAWPVLAALAAVLAALGARRRSLTGCVRD</sequence>
<accession>A0ABR9QRG3</accession>
<dbReference type="PANTHER" id="PTHR23530:SF1">
    <property type="entry name" value="PERMEASE, MAJOR FACILITATOR SUPERFAMILY-RELATED"/>
    <property type="match status" value="1"/>
</dbReference>
<feature type="transmembrane region" description="Helical" evidence="5">
    <location>
        <begin position="373"/>
        <end position="398"/>
    </location>
</feature>
<evidence type="ECO:0000256" key="2">
    <source>
        <dbReference type="ARBA" id="ARBA00022692"/>
    </source>
</evidence>
<dbReference type="EMBL" id="JADCJZ010000001">
    <property type="protein sequence ID" value="MBE5023656.1"/>
    <property type="molecule type" value="Genomic_DNA"/>
</dbReference>
<evidence type="ECO:0000313" key="7">
    <source>
        <dbReference type="EMBL" id="MBE5023656.1"/>
    </source>
</evidence>
<comment type="caution">
    <text evidence="7">The sequence shown here is derived from an EMBL/GenBank/DDBJ whole genome shotgun (WGS) entry which is preliminary data.</text>
</comment>
<dbReference type="PROSITE" id="PS00216">
    <property type="entry name" value="SUGAR_TRANSPORT_1"/>
    <property type="match status" value="1"/>
</dbReference>
<dbReference type="Proteomes" id="UP001194273">
    <property type="component" value="Unassembled WGS sequence"/>
</dbReference>
<keyword evidence="4 5" id="KW-0472">Membrane</keyword>
<evidence type="ECO:0000259" key="6">
    <source>
        <dbReference type="PROSITE" id="PS50850"/>
    </source>
</evidence>
<protein>
    <recommendedName>
        <fullName evidence="6">Major facilitator superfamily (MFS) profile domain-containing protein</fullName>
    </recommendedName>
</protein>
<dbReference type="InterPro" id="IPR005829">
    <property type="entry name" value="Sugar_transporter_CS"/>
</dbReference>
<feature type="transmembrane region" description="Helical" evidence="5">
    <location>
        <begin position="257"/>
        <end position="281"/>
    </location>
</feature>
<keyword evidence="3 5" id="KW-1133">Transmembrane helix</keyword>
<evidence type="ECO:0000256" key="4">
    <source>
        <dbReference type="ARBA" id="ARBA00023136"/>
    </source>
</evidence>
<dbReference type="Gene3D" id="1.20.1250.20">
    <property type="entry name" value="MFS general substrate transporter like domains"/>
    <property type="match status" value="1"/>
</dbReference>
<comment type="subcellular location">
    <subcellularLocation>
        <location evidence="1">Cell membrane</location>
        <topology evidence="1">Multi-pass membrane protein</topology>
    </subcellularLocation>
</comment>